<keyword evidence="5" id="KW-1185">Reference proteome</keyword>
<evidence type="ECO:0000256" key="1">
    <source>
        <dbReference type="ARBA" id="ARBA00022801"/>
    </source>
</evidence>
<feature type="region of interest" description="Disordered" evidence="2">
    <location>
        <begin position="32"/>
        <end position="68"/>
    </location>
</feature>
<reference evidence="4 5" key="1">
    <citation type="submission" date="2013-05" db="EMBL/GenBank/DDBJ databases">
        <title>Genome assembly of Chondromyces apiculatus DSM 436.</title>
        <authorList>
            <person name="Sharma G."/>
            <person name="Khatri I."/>
            <person name="Kaur C."/>
            <person name="Mayilraj S."/>
            <person name="Subramanian S."/>
        </authorList>
    </citation>
    <scope>NUCLEOTIDE SEQUENCE [LARGE SCALE GENOMIC DNA]</scope>
    <source>
        <strain evidence="4 5">DSM 436</strain>
    </source>
</reference>
<evidence type="ECO:0000256" key="3">
    <source>
        <dbReference type="SAM" id="SignalP"/>
    </source>
</evidence>
<evidence type="ECO:0000313" key="5">
    <source>
        <dbReference type="Proteomes" id="UP000019678"/>
    </source>
</evidence>
<dbReference type="Proteomes" id="UP000019678">
    <property type="component" value="Unassembled WGS sequence"/>
</dbReference>
<gene>
    <name evidence="4" type="ORF">CAP_4515</name>
</gene>
<dbReference type="AlphaFoldDB" id="A0A017T704"/>
<evidence type="ECO:0000313" key="4">
    <source>
        <dbReference type="EMBL" id="EYF04376.1"/>
    </source>
</evidence>
<dbReference type="EMBL" id="ASRX01000034">
    <property type="protein sequence ID" value="EYF04376.1"/>
    <property type="molecule type" value="Genomic_DNA"/>
</dbReference>
<dbReference type="STRING" id="1192034.CAP_4515"/>
<keyword evidence="3" id="KW-0732">Signal</keyword>
<dbReference type="PANTHER" id="PTHR31377">
    <property type="entry name" value="AGMATINE DEIMINASE-RELATED"/>
    <property type="match status" value="1"/>
</dbReference>
<sequence>MNALLSLNVSAWLSLVLLGGTGQAHVNVNVTVPGSPPPPSLEQPPEPEEPTAPEEPTEPPTEPEESTATYRFPAEWEPQKSLWIAWPTYDSTQDLSREEVYLEIVAATAGHIELDVVVATEDEVDYVEDLLDTESIPRTHVRLRVIPSVMDVWLRDTGPMFLQRTLDGVTSAATSDFGFNSWGYEGYTSIYPWDSDVLDNDIATTLGVTDIRSSPMISEGGAIESNGKGTMFITEAVALQRNPGMTKAQIEAVYEERLGMKKIIWLAEGVPEDDLTFWRSNGLPSDVYTTLTVGGHTDEFVRFIDEDTVLLAEVTPDEAEDDPIAAEARSRLEAVRAVIDAATTYEGHDIDIIRVPAATLLYKTMGPGDSTYDYITSLAFDDSSTIATDASITTVLATSYMNYVIANDVILMPAYWKTGRPTSILDKDDEMEAALEAAFPTRTVVRINPEALNAGGGGLHCVTQQQPY</sequence>
<dbReference type="PANTHER" id="PTHR31377:SF0">
    <property type="entry name" value="AGMATINE DEIMINASE-RELATED"/>
    <property type="match status" value="1"/>
</dbReference>
<name>A0A017T704_9BACT</name>
<feature type="compositionally biased region" description="Acidic residues" evidence="2">
    <location>
        <begin position="45"/>
        <end position="65"/>
    </location>
</feature>
<dbReference type="OrthoDB" id="9808013at2"/>
<comment type="caution">
    <text evidence="4">The sequence shown here is derived from an EMBL/GenBank/DDBJ whole genome shotgun (WGS) entry which is preliminary data.</text>
</comment>
<dbReference type="GO" id="GO:0047632">
    <property type="term" value="F:agmatine deiminase activity"/>
    <property type="evidence" value="ECO:0007669"/>
    <property type="project" value="TreeGrafter"/>
</dbReference>
<dbReference type="eggNOG" id="COG2957">
    <property type="taxonomic scope" value="Bacteria"/>
</dbReference>
<accession>A0A017T704</accession>
<dbReference type="Gene3D" id="3.75.10.10">
    <property type="entry name" value="L-arginine/glycine Amidinotransferase, Chain A"/>
    <property type="match status" value="1"/>
</dbReference>
<feature type="signal peptide" evidence="3">
    <location>
        <begin position="1"/>
        <end position="26"/>
    </location>
</feature>
<keyword evidence="1" id="KW-0378">Hydrolase</keyword>
<organism evidence="4 5">
    <name type="scientific">Chondromyces apiculatus DSM 436</name>
    <dbReference type="NCBI Taxonomy" id="1192034"/>
    <lineage>
        <taxon>Bacteria</taxon>
        <taxon>Pseudomonadati</taxon>
        <taxon>Myxococcota</taxon>
        <taxon>Polyangia</taxon>
        <taxon>Polyangiales</taxon>
        <taxon>Polyangiaceae</taxon>
        <taxon>Chondromyces</taxon>
    </lineage>
</organism>
<dbReference type="SUPFAM" id="SSF55909">
    <property type="entry name" value="Pentein"/>
    <property type="match status" value="1"/>
</dbReference>
<feature type="chain" id="PRO_5001496667" evidence="3">
    <location>
        <begin position="27"/>
        <end position="468"/>
    </location>
</feature>
<dbReference type="Pfam" id="PF04371">
    <property type="entry name" value="PAD_porph"/>
    <property type="match status" value="1"/>
</dbReference>
<feature type="compositionally biased region" description="Pro residues" evidence="2">
    <location>
        <begin position="34"/>
        <end position="44"/>
    </location>
</feature>
<dbReference type="GO" id="GO:0009446">
    <property type="term" value="P:putrescine biosynthetic process"/>
    <property type="evidence" value="ECO:0007669"/>
    <property type="project" value="InterPro"/>
</dbReference>
<dbReference type="GO" id="GO:0004668">
    <property type="term" value="F:protein-arginine deiminase activity"/>
    <property type="evidence" value="ECO:0007669"/>
    <property type="project" value="InterPro"/>
</dbReference>
<proteinExistence type="predicted"/>
<dbReference type="InterPro" id="IPR007466">
    <property type="entry name" value="Peptidyl-Arg-deiminase_porph"/>
</dbReference>
<dbReference type="RefSeq" id="WP_052375635.1">
    <property type="nucleotide sequence ID" value="NZ_ASRX01000034.1"/>
</dbReference>
<protein>
    <submittedName>
        <fullName evidence="4">Agmatine deiminase</fullName>
    </submittedName>
</protein>
<evidence type="ECO:0000256" key="2">
    <source>
        <dbReference type="SAM" id="MobiDB-lite"/>
    </source>
</evidence>